<organism evidence="2">
    <name type="scientific">uncultured Gemmatimonadaceae bacterium</name>
    <dbReference type="NCBI Taxonomy" id="246130"/>
    <lineage>
        <taxon>Bacteria</taxon>
        <taxon>Pseudomonadati</taxon>
        <taxon>Gemmatimonadota</taxon>
        <taxon>Gemmatimonadia</taxon>
        <taxon>Gemmatimonadales</taxon>
        <taxon>Gemmatimonadaceae</taxon>
        <taxon>environmental samples</taxon>
    </lineage>
</organism>
<sequence>MTHRTSRYKNNRIEQDHRGVKQRYYPMRGFGAFTSAARFCPAFEEQRQYFRAVARSGQVVSLGDRRRVFQERWATVMAELAAA</sequence>
<dbReference type="AlphaFoldDB" id="A0A6J4KMW4"/>
<proteinExistence type="predicted"/>
<name>A0A6J4KMW4_9BACT</name>
<dbReference type="InterPro" id="IPR032874">
    <property type="entry name" value="DDE_dom"/>
</dbReference>
<evidence type="ECO:0000313" key="2">
    <source>
        <dbReference type="EMBL" id="CAA9309321.1"/>
    </source>
</evidence>
<gene>
    <name evidence="2" type="ORF">AVDCRST_MAG40-874</name>
</gene>
<evidence type="ECO:0000259" key="1">
    <source>
        <dbReference type="Pfam" id="PF13610"/>
    </source>
</evidence>
<accession>A0A6J4KMW4</accession>
<dbReference type="EMBL" id="CADCTX010000255">
    <property type="protein sequence ID" value="CAA9309321.1"/>
    <property type="molecule type" value="Genomic_DNA"/>
</dbReference>
<dbReference type="Pfam" id="PF13610">
    <property type="entry name" value="DDE_Tnp_IS240"/>
    <property type="match status" value="1"/>
</dbReference>
<reference evidence="2" key="1">
    <citation type="submission" date="2020-02" db="EMBL/GenBank/DDBJ databases">
        <authorList>
            <person name="Meier V. D."/>
        </authorList>
    </citation>
    <scope>NUCLEOTIDE SEQUENCE</scope>
    <source>
        <strain evidence="2">AVDCRST_MAG40</strain>
    </source>
</reference>
<feature type="domain" description="DDE" evidence="1">
    <location>
        <begin position="2"/>
        <end position="48"/>
    </location>
</feature>
<protein>
    <submittedName>
        <fullName evidence="2">Integrase, catalytic region</fullName>
    </submittedName>
</protein>